<protein>
    <recommendedName>
        <fullName evidence="7">Exocyst complex component Sec6</fullName>
    </recommendedName>
</protein>
<feature type="region of interest" description="Disordered" evidence="4">
    <location>
        <begin position="728"/>
        <end position="758"/>
    </location>
</feature>
<evidence type="ECO:0000313" key="5">
    <source>
        <dbReference type="EMBL" id="CAH0366737.1"/>
    </source>
</evidence>
<dbReference type="EMBL" id="CAKKNE010000001">
    <property type="protein sequence ID" value="CAH0366737.1"/>
    <property type="molecule type" value="Genomic_DNA"/>
</dbReference>
<organism evidence="5 6">
    <name type="scientific">Pelagomonas calceolata</name>
    <dbReference type="NCBI Taxonomy" id="35677"/>
    <lineage>
        <taxon>Eukaryota</taxon>
        <taxon>Sar</taxon>
        <taxon>Stramenopiles</taxon>
        <taxon>Ochrophyta</taxon>
        <taxon>Pelagophyceae</taxon>
        <taxon>Pelagomonadales</taxon>
        <taxon>Pelagomonadaceae</taxon>
        <taxon>Pelagomonas</taxon>
    </lineage>
</organism>
<dbReference type="Gene3D" id="1.10.357.50">
    <property type="match status" value="1"/>
</dbReference>
<feature type="region of interest" description="Disordered" evidence="4">
    <location>
        <begin position="1035"/>
        <end position="1062"/>
    </location>
</feature>
<dbReference type="GO" id="GO:0000149">
    <property type="term" value="F:SNARE binding"/>
    <property type="evidence" value="ECO:0007669"/>
    <property type="project" value="TreeGrafter"/>
</dbReference>
<evidence type="ECO:0000256" key="3">
    <source>
        <dbReference type="ARBA" id="ARBA00022483"/>
    </source>
</evidence>
<evidence type="ECO:0000256" key="2">
    <source>
        <dbReference type="ARBA" id="ARBA00022448"/>
    </source>
</evidence>
<dbReference type="GO" id="GO:0006887">
    <property type="term" value="P:exocytosis"/>
    <property type="evidence" value="ECO:0007669"/>
    <property type="project" value="UniProtKB-KW"/>
</dbReference>
<dbReference type="Proteomes" id="UP000789595">
    <property type="component" value="Unassembled WGS sequence"/>
</dbReference>
<evidence type="ECO:0000256" key="4">
    <source>
        <dbReference type="SAM" id="MobiDB-lite"/>
    </source>
</evidence>
<feature type="region of interest" description="Disordered" evidence="4">
    <location>
        <begin position="1"/>
        <end position="185"/>
    </location>
</feature>
<dbReference type="Gene3D" id="1.10.357.70">
    <property type="entry name" value="Exocyst complex component Sec6, C-terminal domain"/>
    <property type="match status" value="1"/>
</dbReference>
<name>A0A8J2SHR9_9STRA</name>
<evidence type="ECO:0000313" key="6">
    <source>
        <dbReference type="Proteomes" id="UP000789595"/>
    </source>
</evidence>
<feature type="compositionally biased region" description="Basic and acidic residues" evidence="4">
    <location>
        <begin position="79"/>
        <end position="105"/>
    </location>
</feature>
<dbReference type="AlphaFoldDB" id="A0A8J2SHR9"/>
<feature type="compositionally biased region" description="Basic and acidic residues" evidence="4">
    <location>
        <begin position="50"/>
        <end position="63"/>
    </location>
</feature>
<keyword evidence="6" id="KW-1185">Reference proteome</keyword>
<feature type="compositionally biased region" description="Low complexity" evidence="4">
    <location>
        <begin position="129"/>
        <end position="138"/>
    </location>
</feature>
<proteinExistence type="inferred from homology"/>
<accession>A0A8J2SHR9</accession>
<gene>
    <name evidence="5" type="ORF">PECAL_1P32460</name>
</gene>
<evidence type="ECO:0000256" key="1">
    <source>
        <dbReference type="ARBA" id="ARBA00009447"/>
    </source>
</evidence>
<sequence length="1078" mass="119008">MSTLADRIAARKARKARREAEEAAAASGSARPPAPRDPVAPPVAPPPAPPRERRAAAVPERRPSATAVPTRRPSATAVPERRPSAADRRDARSAPLPERVERLARATEGLDVSDSLRARIERRRRSSGRAEAPRAAEPPQRRPSPPRRTASPQRRRSPERKPPPRPAVPPSPLTDEEDDVPQSTRDRVAALAERAKERARDAIREARGPRGDLTLAAIDSLTRQYEAKKEEASRKCALALDAKRRSVSKGADALDKTASLCNDMDSTFESLTENAARARIELEQFPRAELEDARLAARNLAALLTQLDVYAQIPERCASLRNDLRQNFPQSLVSTYKKAMELELWRAALQRRVSIETDLARSREASGDHGNKSDYGLEELAALSRTLSTRVAAVAELVHDVFDAAREPLDGDNALEHAVNDEPHYVVAAARVVELHARLRRTTLIPTALEDAKRSGEAPQEALERLRHSLTGVPARSDALQRLFKGARTRCIRVYAETQMRLVDEGSSRVEASLGAASACLDDLKSSHDKLKPCVPPRWPLVRIYRAAVEAHVTSQLQPFWSRDELEVAELMKVYEWLQAYNALVDKIDPICEEDNFSDDDDELPPLTFRGPSSLFNEAAEKLMAQYLARVGDQVEGWFGNIRAKKAAPRLDEHGRPVTTRPEDMFQIVQLQVSIAREHALKSADDGGQHVATVVLRCLEELRGDARRSVERASLCTDAVSTYVAEAYKARPSEDQKESSSDDDLQKPRNARSSSLGSYGGAVPSLEVEALCAVANDGLRVQERCETLIEGLKCRTKEGAAPLEGPAFQSVEAVKDQVVGDYAEAAVSCCKAAACAPLCDLRDAIFAPDSEHALFGDLWEADESRADAIDVGTETIDDYLQDFRCWLPSYLYAKVVRAAFDGLVQAYVDRFLRSSRDPAFRDGDQAAMLVLRDQNRLLSYFLPKFTQDADLASANLRTPESVMERTAVLRTLADALSSSPPGDLDDHVVDDLCALFGGDAPLVVEAILRRHPQCRKRKNILSENVRRCAEAAQKCGDGPFRMPADEPRRAPPRSPQRRFRAAAQAVIAAKRLESPRKD</sequence>
<dbReference type="Pfam" id="PF06046">
    <property type="entry name" value="Sec6"/>
    <property type="match status" value="1"/>
</dbReference>
<dbReference type="PANTHER" id="PTHR21292">
    <property type="entry name" value="EXOCYST COMPLEX COMPONENT SEC6-RELATED"/>
    <property type="match status" value="1"/>
</dbReference>
<reference evidence="5" key="1">
    <citation type="submission" date="2021-11" db="EMBL/GenBank/DDBJ databases">
        <authorList>
            <consortium name="Genoscope - CEA"/>
            <person name="William W."/>
        </authorList>
    </citation>
    <scope>NUCLEOTIDE SEQUENCE</scope>
</reference>
<comment type="similarity">
    <text evidence="1">Belongs to the SEC6 family.</text>
</comment>
<dbReference type="GO" id="GO:0051601">
    <property type="term" value="P:exocyst localization"/>
    <property type="evidence" value="ECO:0007669"/>
    <property type="project" value="TreeGrafter"/>
</dbReference>
<keyword evidence="2" id="KW-0813">Transport</keyword>
<dbReference type="InterPro" id="IPR042532">
    <property type="entry name" value="EXOC3/Sec6_C"/>
</dbReference>
<evidence type="ECO:0008006" key="7">
    <source>
        <dbReference type="Google" id="ProtNLM"/>
    </source>
</evidence>
<comment type="caution">
    <text evidence="5">The sequence shown here is derived from an EMBL/GenBank/DDBJ whole genome shotgun (WGS) entry which is preliminary data.</text>
</comment>
<feature type="compositionally biased region" description="Pro residues" evidence="4">
    <location>
        <begin position="32"/>
        <end position="49"/>
    </location>
</feature>
<feature type="compositionally biased region" description="Basic and acidic residues" evidence="4">
    <location>
        <begin position="728"/>
        <end position="747"/>
    </location>
</feature>
<dbReference type="InterPro" id="IPR010326">
    <property type="entry name" value="EXOC3/Sec6"/>
</dbReference>
<dbReference type="OrthoDB" id="190098at2759"/>
<dbReference type="GO" id="GO:0000145">
    <property type="term" value="C:exocyst"/>
    <property type="evidence" value="ECO:0007669"/>
    <property type="project" value="InterPro"/>
</dbReference>
<dbReference type="PANTHER" id="PTHR21292:SF1">
    <property type="entry name" value="EXOCYST COMPLEX COMPONENT 3"/>
    <property type="match status" value="1"/>
</dbReference>
<keyword evidence="3" id="KW-0268">Exocytosis</keyword>